<evidence type="ECO:0000259" key="7">
    <source>
        <dbReference type="PROSITE" id="PS50893"/>
    </source>
</evidence>
<comment type="similarity">
    <text evidence="6">Belongs to the ABC transporter superfamily. Macrolide exporter (TC 3.A.1.122) family.</text>
</comment>
<dbReference type="GO" id="GO:0098796">
    <property type="term" value="C:membrane protein complex"/>
    <property type="evidence" value="ECO:0007669"/>
    <property type="project" value="UniProtKB-ARBA"/>
</dbReference>
<name>A0A327L4X5_9BRAD</name>
<dbReference type="FunFam" id="3.40.50.300:FF:000032">
    <property type="entry name" value="Export ABC transporter ATP-binding protein"/>
    <property type="match status" value="1"/>
</dbReference>
<dbReference type="Proteomes" id="UP000249130">
    <property type="component" value="Unassembled WGS sequence"/>
</dbReference>
<evidence type="ECO:0000256" key="2">
    <source>
        <dbReference type="ARBA" id="ARBA00022519"/>
    </source>
</evidence>
<keyword evidence="2" id="KW-1003">Cell membrane</keyword>
<evidence type="ECO:0000256" key="6">
    <source>
        <dbReference type="ARBA" id="ARBA00038388"/>
    </source>
</evidence>
<sequence length="246" mass="26178">MSTPIVEAIDIEKTLGEGAGRVQALRGVSLTLKGGEMTLLMGPSGSGKTTLLSILGCMLTPTRGTVRLRGETTTGASAEGLARLRRSHVGFVFQSYHLFPTLTALENVRLVLDVRGERGEDTRERAAAALTTVGLSHKHHAFPRELSGGEQQRVAIARAVVGRTSAILADEPTASLDSENGQAIMTVLAEIAKDPERAVLVVTHDPRTLPFADRIVRIEDGRIVGEDAGARRAIVTTEPEVPAHVP</sequence>
<keyword evidence="5" id="KW-1278">Translocase</keyword>
<dbReference type="OrthoDB" id="9802264at2"/>
<protein>
    <submittedName>
        <fullName evidence="8">ABC transporter ATP-binding protein</fullName>
    </submittedName>
</protein>
<evidence type="ECO:0000313" key="9">
    <source>
        <dbReference type="Proteomes" id="UP000249130"/>
    </source>
</evidence>
<dbReference type="PANTHER" id="PTHR24220">
    <property type="entry name" value="IMPORT ATP-BINDING PROTEIN"/>
    <property type="match status" value="1"/>
</dbReference>
<dbReference type="RefSeq" id="WP_111417659.1">
    <property type="nucleotide sequence ID" value="NZ_NPEX01000014.1"/>
</dbReference>
<dbReference type="CDD" id="cd03255">
    <property type="entry name" value="ABC_MJ0796_LolCDE_FtsE"/>
    <property type="match status" value="1"/>
</dbReference>
<evidence type="ECO:0000256" key="5">
    <source>
        <dbReference type="ARBA" id="ARBA00022967"/>
    </source>
</evidence>
<dbReference type="GO" id="GO:0005524">
    <property type="term" value="F:ATP binding"/>
    <property type="evidence" value="ECO:0007669"/>
    <property type="project" value="UniProtKB-KW"/>
</dbReference>
<dbReference type="InterPro" id="IPR015854">
    <property type="entry name" value="ABC_transpr_LolD-like"/>
</dbReference>
<keyword evidence="1" id="KW-0813">Transport</keyword>
<dbReference type="AlphaFoldDB" id="A0A327L4X5"/>
<dbReference type="SUPFAM" id="SSF52540">
    <property type="entry name" value="P-loop containing nucleoside triphosphate hydrolases"/>
    <property type="match status" value="1"/>
</dbReference>
<comment type="caution">
    <text evidence="8">The sequence shown here is derived from an EMBL/GenBank/DDBJ whole genome shotgun (WGS) entry which is preliminary data.</text>
</comment>
<keyword evidence="3" id="KW-0547">Nucleotide-binding</keyword>
<accession>A0A327L4X5</accession>
<evidence type="ECO:0000313" key="8">
    <source>
        <dbReference type="EMBL" id="RAI45477.1"/>
    </source>
</evidence>
<evidence type="ECO:0000256" key="1">
    <source>
        <dbReference type="ARBA" id="ARBA00022448"/>
    </source>
</evidence>
<keyword evidence="2" id="KW-0472">Membrane</keyword>
<reference evidence="8 9" key="1">
    <citation type="submission" date="2017-07" db="EMBL/GenBank/DDBJ databases">
        <title>Draft Genome Sequences of Select Purple Nonsulfur Bacteria.</title>
        <authorList>
            <person name="Lasarre B."/>
            <person name="Mckinlay J.B."/>
        </authorList>
    </citation>
    <scope>NUCLEOTIDE SEQUENCE [LARGE SCALE GENOMIC DNA]</scope>
    <source>
        <strain evidence="8 9">DSM 5909</strain>
    </source>
</reference>
<dbReference type="InterPro" id="IPR003593">
    <property type="entry name" value="AAA+_ATPase"/>
</dbReference>
<keyword evidence="2" id="KW-0997">Cell inner membrane</keyword>
<dbReference type="InterPro" id="IPR017911">
    <property type="entry name" value="MacB-like_ATP-bd"/>
</dbReference>
<dbReference type="Gene3D" id="3.40.50.300">
    <property type="entry name" value="P-loop containing nucleotide triphosphate hydrolases"/>
    <property type="match status" value="1"/>
</dbReference>
<dbReference type="PANTHER" id="PTHR24220:SF659">
    <property type="entry name" value="TRANSPORTER, PUTATIVE-RELATED"/>
    <property type="match status" value="1"/>
</dbReference>
<keyword evidence="4 8" id="KW-0067">ATP-binding</keyword>
<organism evidence="8 9">
    <name type="scientific">Rhodoplanes roseus</name>
    <dbReference type="NCBI Taxonomy" id="29409"/>
    <lineage>
        <taxon>Bacteria</taxon>
        <taxon>Pseudomonadati</taxon>
        <taxon>Pseudomonadota</taxon>
        <taxon>Alphaproteobacteria</taxon>
        <taxon>Hyphomicrobiales</taxon>
        <taxon>Nitrobacteraceae</taxon>
        <taxon>Rhodoplanes</taxon>
    </lineage>
</organism>
<dbReference type="InterPro" id="IPR027417">
    <property type="entry name" value="P-loop_NTPase"/>
</dbReference>
<dbReference type="InterPro" id="IPR017871">
    <property type="entry name" value="ABC_transporter-like_CS"/>
</dbReference>
<dbReference type="SMART" id="SM00382">
    <property type="entry name" value="AAA"/>
    <property type="match status" value="1"/>
</dbReference>
<keyword evidence="9" id="KW-1185">Reference proteome</keyword>
<evidence type="ECO:0000256" key="4">
    <source>
        <dbReference type="ARBA" id="ARBA00022840"/>
    </source>
</evidence>
<dbReference type="GO" id="GO:0016887">
    <property type="term" value="F:ATP hydrolysis activity"/>
    <property type="evidence" value="ECO:0007669"/>
    <property type="project" value="InterPro"/>
</dbReference>
<evidence type="ECO:0000256" key="3">
    <source>
        <dbReference type="ARBA" id="ARBA00022741"/>
    </source>
</evidence>
<feature type="domain" description="ABC transporter" evidence="7">
    <location>
        <begin position="6"/>
        <end position="245"/>
    </location>
</feature>
<proteinExistence type="inferred from homology"/>
<gene>
    <name evidence="8" type="ORF">CH341_03560</name>
</gene>
<dbReference type="EMBL" id="NPEX01000014">
    <property type="protein sequence ID" value="RAI45477.1"/>
    <property type="molecule type" value="Genomic_DNA"/>
</dbReference>
<dbReference type="GO" id="GO:0022857">
    <property type="term" value="F:transmembrane transporter activity"/>
    <property type="evidence" value="ECO:0007669"/>
    <property type="project" value="TreeGrafter"/>
</dbReference>
<dbReference type="Pfam" id="PF00005">
    <property type="entry name" value="ABC_tran"/>
    <property type="match status" value="1"/>
</dbReference>
<dbReference type="GO" id="GO:0005886">
    <property type="term" value="C:plasma membrane"/>
    <property type="evidence" value="ECO:0007669"/>
    <property type="project" value="TreeGrafter"/>
</dbReference>
<dbReference type="PROSITE" id="PS00211">
    <property type="entry name" value="ABC_TRANSPORTER_1"/>
    <property type="match status" value="1"/>
</dbReference>
<dbReference type="PROSITE" id="PS50893">
    <property type="entry name" value="ABC_TRANSPORTER_2"/>
    <property type="match status" value="1"/>
</dbReference>
<dbReference type="InterPro" id="IPR003439">
    <property type="entry name" value="ABC_transporter-like_ATP-bd"/>
</dbReference>